<proteinExistence type="predicted"/>
<dbReference type="AlphaFoldDB" id="A0A0E9Q5E9"/>
<reference evidence="1" key="2">
    <citation type="journal article" date="2015" name="Fish Shellfish Immunol.">
        <title>Early steps in the European eel (Anguilla anguilla)-Vibrio vulnificus interaction in the gills: Role of the RtxA13 toxin.</title>
        <authorList>
            <person name="Callol A."/>
            <person name="Pajuelo D."/>
            <person name="Ebbesson L."/>
            <person name="Teles M."/>
            <person name="MacKenzie S."/>
            <person name="Amaro C."/>
        </authorList>
    </citation>
    <scope>NUCLEOTIDE SEQUENCE</scope>
</reference>
<organism evidence="1">
    <name type="scientific">Anguilla anguilla</name>
    <name type="common">European freshwater eel</name>
    <name type="synonym">Muraena anguilla</name>
    <dbReference type="NCBI Taxonomy" id="7936"/>
    <lineage>
        <taxon>Eukaryota</taxon>
        <taxon>Metazoa</taxon>
        <taxon>Chordata</taxon>
        <taxon>Craniata</taxon>
        <taxon>Vertebrata</taxon>
        <taxon>Euteleostomi</taxon>
        <taxon>Actinopterygii</taxon>
        <taxon>Neopterygii</taxon>
        <taxon>Teleostei</taxon>
        <taxon>Anguilliformes</taxon>
        <taxon>Anguillidae</taxon>
        <taxon>Anguilla</taxon>
    </lineage>
</organism>
<protein>
    <submittedName>
        <fullName evidence="1">Uncharacterized protein</fullName>
    </submittedName>
</protein>
<evidence type="ECO:0000313" key="1">
    <source>
        <dbReference type="EMBL" id="JAH11313.1"/>
    </source>
</evidence>
<sequence>MPTFLLCVCVFVFCVGEGVLMADFSFSKHKNTPFNSMP</sequence>
<dbReference type="EMBL" id="GBXM01097264">
    <property type="protein sequence ID" value="JAH11313.1"/>
    <property type="molecule type" value="Transcribed_RNA"/>
</dbReference>
<accession>A0A0E9Q5E9</accession>
<name>A0A0E9Q5E9_ANGAN</name>
<reference evidence="1" key="1">
    <citation type="submission" date="2014-11" db="EMBL/GenBank/DDBJ databases">
        <authorList>
            <person name="Amaro Gonzalez C."/>
        </authorList>
    </citation>
    <scope>NUCLEOTIDE SEQUENCE</scope>
</reference>